<dbReference type="InterPro" id="IPR018358">
    <property type="entry name" value="Disintegrin_CS"/>
</dbReference>
<feature type="domain" description="Peptidase M12B" evidence="13">
    <location>
        <begin position="188"/>
        <end position="385"/>
    </location>
</feature>
<dbReference type="GO" id="GO:0004222">
    <property type="term" value="F:metalloendopeptidase activity"/>
    <property type="evidence" value="ECO:0007669"/>
    <property type="project" value="InterPro"/>
</dbReference>
<dbReference type="CDD" id="cd04269">
    <property type="entry name" value="ZnMc_adamalysin_II_like"/>
    <property type="match status" value="1"/>
</dbReference>
<feature type="chain" id="PRO_5026851824" evidence="10">
    <location>
        <begin position="17"/>
        <end position="925"/>
    </location>
</feature>
<dbReference type="InterPro" id="IPR036436">
    <property type="entry name" value="Disintegrin_dom_sf"/>
</dbReference>
<feature type="disulfide bond" evidence="6">
    <location>
        <begin position="626"/>
        <end position="636"/>
    </location>
</feature>
<dbReference type="GeneID" id="116558192"/>
<dbReference type="CTD" id="203102"/>
<evidence type="ECO:0000256" key="5">
    <source>
        <dbReference type="ARBA" id="ARBA00023157"/>
    </source>
</evidence>
<dbReference type="SUPFAM" id="SSF55486">
    <property type="entry name" value="Metalloproteases ('zincins'), catalytic domain"/>
    <property type="match status" value="1"/>
</dbReference>
<evidence type="ECO:0000256" key="9">
    <source>
        <dbReference type="SAM" id="Phobius"/>
    </source>
</evidence>
<dbReference type="GO" id="GO:0007155">
    <property type="term" value="P:cell adhesion"/>
    <property type="evidence" value="ECO:0007669"/>
    <property type="project" value="TreeGrafter"/>
</dbReference>
<accession>A0A6J3IMZ9</accession>
<proteinExistence type="predicted"/>
<keyword evidence="6" id="KW-0245">EGF-like domain</keyword>
<feature type="domain" description="Disintegrin" evidence="12">
    <location>
        <begin position="391"/>
        <end position="479"/>
    </location>
</feature>
<dbReference type="PROSITE" id="PS00427">
    <property type="entry name" value="DISINTEGRIN_1"/>
    <property type="match status" value="1"/>
</dbReference>
<evidence type="ECO:0000313" key="15">
    <source>
        <dbReference type="RefSeq" id="XP_032143908.1"/>
    </source>
</evidence>
<evidence type="ECO:0000256" key="2">
    <source>
        <dbReference type="ARBA" id="ARBA00022692"/>
    </source>
</evidence>
<dbReference type="Pfam" id="PF00200">
    <property type="entry name" value="Disintegrin"/>
    <property type="match status" value="1"/>
</dbReference>
<evidence type="ECO:0000256" key="8">
    <source>
        <dbReference type="SAM" id="MobiDB-lite"/>
    </source>
</evidence>
<keyword evidence="3 9" id="KW-1133">Transmembrane helix</keyword>
<evidence type="ECO:0000256" key="7">
    <source>
        <dbReference type="PROSITE-ProRule" id="PRU00276"/>
    </source>
</evidence>
<dbReference type="SMART" id="SM00050">
    <property type="entry name" value="DISIN"/>
    <property type="match status" value="1"/>
</dbReference>
<dbReference type="Gene3D" id="2.60.120.260">
    <property type="entry name" value="Galactose-binding domain-like"/>
    <property type="match status" value="1"/>
</dbReference>
<dbReference type="InterPro" id="IPR002870">
    <property type="entry name" value="Peptidase_M12B_N"/>
</dbReference>
<dbReference type="Gene3D" id="3.40.390.10">
    <property type="entry name" value="Collagenase (Catalytic Domain)"/>
    <property type="match status" value="1"/>
</dbReference>
<reference evidence="15" key="1">
    <citation type="submission" date="2025-08" db="UniProtKB">
        <authorList>
            <consortium name="RefSeq"/>
        </authorList>
    </citation>
    <scope>IDENTIFICATION</scope>
    <source>
        <tissue evidence="15">Blood</tissue>
    </source>
</reference>
<dbReference type="PANTHER" id="PTHR11905">
    <property type="entry name" value="ADAM A DISINTEGRIN AND METALLOPROTEASE DOMAIN"/>
    <property type="match status" value="1"/>
</dbReference>
<name>A0A6J3IMZ9_SAPAP</name>
<feature type="signal peptide" evidence="10">
    <location>
        <begin position="1"/>
        <end position="16"/>
    </location>
</feature>
<feature type="transmembrane region" description="Helical" evidence="9">
    <location>
        <begin position="683"/>
        <end position="703"/>
    </location>
</feature>
<keyword evidence="14" id="KW-1185">Reference proteome</keyword>
<keyword evidence="15" id="KW-0645">Protease</keyword>
<dbReference type="FunFam" id="4.10.70.10:FF:000003">
    <property type="entry name" value="Disintegrin and metalloproteinase domain-containing protein 17"/>
    <property type="match status" value="1"/>
</dbReference>
<evidence type="ECO:0000259" key="13">
    <source>
        <dbReference type="PROSITE" id="PS50215"/>
    </source>
</evidence>
<dbReference type="GO" id="GO:0006508">
    <property type="term" value="P:proteolysis"/>
    <property type="evidence" value="ECO:0007669"/>
    <property type="project" value="InterPro"/>
</dbReference>
<evidence type="ECO:0000256" key="3">
    <source>
        <dbReference type="ARBA" id="ARBA00022989"/>
    </source>
</evidence>
<feature type="disulfide bond" evidence="6">
    <location>
        <begin position="644"/>
        <end position="653"/>
    </location>
</feature>
<dbReference type="PROSITE" id="PS50214">
    <property type="entry name" value="DISINTEGRIN_2"/>
    <property type="match status" value="1"/>
</dbReference>
<feature type="domain" description="EGF-like" evidence="11">
    <location>
        <begin position="622"/>
        <end position="654"/>
    </location>
</feature>
<dbReference type="PROSITE" id="PS50215">
    <property type="entry name" value="ADAM_MEPRO"/>
    <property type="match status" value="1"/>
</dbReference>
<dbReference type="Proteomes" id="UP000504640">
    <property type="component" value="Unplaced"/>
</dbReference>
<keyword evidence="5 6" id="KW-1015">Disulfide bond</keyword>
<evidence type="ECO:0000259" key="11">
    <source>
        <dbReference type="PROSITE" id="PS50026"/>
    </source>
</evidence>
<dbReference type="GO" id="GO:0007339">
    <property type="term" value="P:binding of sperm to zona pellucida"/>
    <property type="evidence" value="ECO:0007669"/>
    <property type="project" value="TreeGrafter"/>
</dbReference>
<comment type="caution">
    <text evidence="6">Lacks conserved residue(s) required for the propagation of feature annotation.</text>
</comment>
<dbReference type="Pfam" id="PF08516">
    <property type="entry name" value="ADAM_CR"/>
    <property type="match status" value="1"/>
</dbReference>
<dbReference type="PROSITE" id="PS50026">
    <property type="entry name" value="EGF_3"/>
    <property type="match status" value="1"/>
</dbReference>
<evidence type="ECO:0000259" key="12">
    <source>
        <dbReference type="PROSITE" id="PS50214"/>
    </source>
</evidence>
<keyword evidence="2 9" id="KW-0812">Transmembrane</keyword>
<keyword evidence="4 9" id="KW-0472">Membrane</keyword>
<dbReference type="InterPro" id="IPR001762">
    <property type="entry name" value="Disintegrin_dom"/>
</dbReference>
<dbReference type="SUPFAM" id="SSF57552">
    <property type="entry name" value="Blood coagulation inhibitor (disintegrin)"/>
    <property type="match status" value="1"/>
</dbReference>
<dbReference type="InterPro" id="IPR024079">
    <property type="entry name" value="MetalloPept_cat_dom_sf"/>
</dbReference>
<dbReference type="RefSeq" id="XP_032143908.1">
    <property type="nucleotide sequence ID" value="XM_032288017.1"/>
</dbReference>
<keyword evidence="10" id="KW-0732">Signal</keyword>
<protein>
    <submittedName>
        <fullName evidence="15">Disintegrin and metalloproteinase domain-containing protein 32</fullName>
    </submittedName>
</protein>
<evidence type="ECO:0000256" key="1">
    <source>
        <dbReference type="ARBA" id="ARBA00004479"/>
    </source>
</evidence>
<keyword evidence="15" id="KW-0378">Hydrolase</keyword>
<keyword evidence="15" id="KW-0482">Metalloprotease</keyword>
<feature type="region of interest" description="Disordered" evidence="8">
    <location>
        <begin position="718"/>
        <end position="788"/>
    </location>
</feature>
<dbReference type="InterPro" id="IPR006586">
    <property type="entry name" value="ADAM_Cys-rich"/>
</dbReference>
<dbReference type="GO" id="GO:0005886">
    <property type="term" value="C:plasma membrane"/>
    <property type="evidence" value="ECO:0007669"/>
    <property type="project" value="TreeGrafter"/>
</dbReference>
<dbReference type="SMART" id="SM00608">
    <property type="entry name" value="ACR"/>
    <property type="match status" value="1"/>
</dbReference>
<dbReference type="InterPro" id="IPR000742">
    <property type="entry name" value="EGF"/>
</dbReference>
<feature type="compositionally biased region" description="Low complexity" evidence="8">
    <location>
        <begin position="777"/>
        <end position="787"/>
    </location>
</feature>
<evidence type="ECO:0000256" key="4">
    <source>
        <dbReference type="ARBA" id="ARBA00023136"/>
    </source>
</evidence>
<dbReference type="GO" id="GO:0008584">
    <property type="term" value="P:male gonad development"/>
    <property type="evidence" value="ECO:0007669"/>
    <property type="project" value="TreeGrafter"/>
</dbReference>
<organism evidence="14 15">
    <name type="scientific">Sapajus apella</name>
    <name type="common">Brown-capped capuchin</name>
    <name type="synonym">Cebus apella</name>
    <dbReference type="NCBI Taxonomy" id="9515"/>
    <lineage>
        <taxon>Eukaryota</taxon>
        <taxon>Metazoa</taxon>
        <taxon>Chordata</taxon>
        <taxon>Craniata</taxon>
        <taxon>Vertebrata</taxon>
        <taxon>Euteleostomi</taxon>
        <taxon>Mammalia</taxon>
        <taxon>Eutheria</taxon>
        <taxon>Euarchontoglires</taxon>
        <taxon>Primates</taxon>
        <taxon>Haplorrhini</taxon>
        <taxon>Platyrrhini</taxon>
        <taxon>Cebidae</taxon>
        <taxon>Cebinae</taxon>
        <taxon>Sapajus</taxon>
    </lineage>
</organism>
<feature type="disulfide bond" evidence="7">
    <location>
        <begin position="341"/>
        <end position="346"/>
    </location>
</feature>
<dbReference type="Pfam" id="PF01562">
    <property type="entry name" value="Pep_M12B_propep"/>
    <property type="match status" value="1"/>
</dbReference>
<dbReference type="InterPro" id="IPR001590">
    <property type="entry name" value="Peptidase_M12B"/>
</dbReference>
<evidence type="ECO:0000256" key="10">
    <source>
        <dbReference type="SAM" id="SignalP"/>
    </source>
</evidence>
<dbReference type="Pfam" id="PF01421">
    <property type="entry name" value="Reprolysin"/>
    <property type="match status" value="1"/>
</dbReference>
<dbReference type="AlphaFoldDB" id="A0A6J3IMZ9"/>
<dbReference type="PANTHER" id="PTHR11905:SF24">
    <property type="entry name" value="DISINTEGRIN AND METALLOPROTEINASE DOMAIN-CONTAINING PROTEIN 32"/>
    <property type="match status" value="1"/>
</dbReference>
<dbReference type="Gene3D" id="4.10.70.10">
    <property type="entry name" value="Disintegrin domain"/>
    <property type="match status" value="1"/>
</dbReference>
<evidence type="ECO:0000313" key="14">
    <source>
        <dbReference type="Proteomes" id="UP000504640"/>
    </source>
</evidence>
<gene>
    <name evidence="15" type="primary">ADAM32</name>
</gene>
<feature type="compositionally biased region" description="Polar residues" evidence="8">
    <location>
        <begin position="726"/>
        <end position="758"/>
    </location>
</feature>
<dbReference type="PROSITE" id="PS01186">
    <property type="entry name" value="EGF_2"/>
    <property type="match status" value="1"/>
</dbReference>
<evidence type="ECO:0000256" key="6">
    <source>
        <dbReference type="PROSITE-ProRule" id="PRU00076"/>
    </source>
</evidence>
<comment type="subcellular location">
    <subcellularLocation>
        <location evidence="1">Membrane</location>
        <topology evidence="1">Single-pass type I membrane protein</topology>
    </subcellularLocation>
</comment>
<dbReference type="InterPro" id="IPR034027">
    <property type="entry name" value="Reprolysin_adamalysin"/>
</dbReference>
<sequence length="925" mass="103489">MFRLWLLLAGLCCLLASRPGFQNSLLQIIIPEKIQTNTNDSSEIEYEEISYIIPIDEKPYTVHLKQRYFLADNFMVYLYKQGSMNAHSSDIQAQCYYQGNIEGYPESMVTVSTCSGLRGILQFENVSYGIEPLESAVEFQHVLYELKNEDNDFAIFSENSRSLEEHPMDDNIFISEKSEPVVPDLFPLYLEMHIVVDKALYDYLGSDSMIVTNKVVEIIGLANSMFTQFKVTIVLSSLELWSEENKISTVGEADELLQRFLEWKQSYLNLRPHDIAYLLIYRDYPDYVGATFPGKMCITHYSAGVAFYPREITLETFSVIVTQMLALNLGISYDDPKKCQCSESICIMNPEAMQSNGVKTFSNCSLRNFQNFISNMGAKCLQNKPQMQAQRPVCGNGRLEGNEACDCGTEAQCGPASCCDFRTCVLKAGATCYKGLCCRDCQILQSGVECRPKAHPECDIPENCNGSSPECGPDITIINGHLCKKNKFICYDGDCHDLDARCESVFGKGSKNAPFACYEEIQSQSDRFGNCGRDRYNRYVLCGWRNLICGRLVCTYPTRTPFRQENGDVIYAFVRDSVCVTVDYKLPRSVPDPLAVKSGSPCDIGRVCVNRQCVESRIIKASAHACSEQCSGHGVCNSKNICHCSPGYQLPNCQTRSKGFSVFPEEDMDSIMERASEKAENTWLLGFSIALPILIVTTVIVLARKQLKKWFTKEEEFSSSESKSEGSTQTYASQSNSEGSTQTYASQTRSESTSQADTSKSESEDSAQAYTSRAKSQENTQTQSSSTPPACTVVGVCCQYLEHVFLFSSTVTNGSFRRRWITSRVSLRNENSVFPFLVTAEGNNKLVWINLHASVFVFSSLSFTPWGRSSAPAGPIRVIQTHLSCPHPRLTLRALPMISSLELFHYSYPCASCPMPPPLMYHLGP</sequence>